<dbReference type="AlphaFoldDB" id="A0A8J4D833"/>
<evidence type="ECO:0000313" key="2">
    <source>
        <dbReference type="Proteomes" id="UP000722791"/>
    </source>
</evidence>
<dbReference type="EMBL" id="BNCQ01000001">
    <property type="protein sequence ID" value="GIL94761.1"/>
    <property type="molecule type" value="Genomic_DNA"/>
</dbReference>
<dbReference type="Proteomes" id="UP000722791">
    <property type="component" value="Unassembled WGS sequence"/>
</dbReference>
<accession>A0A8J4D833</accession>
<evidence type="ECO:0000313" key="1">
    <source>
        <dbReference type="EMBL" id="GIL94762.1"/>
    </source>
</evidence>
<comment type="caution">
    <text evidence="1">The sequence shown here is derived from an EMBL/GenBank/DDBJ whole genome shotgun (WGS) entry which is preliminary data.</text>
</comment>
<proteinExistence type="predicted"/>
<reference evidence="1" key="1">
    <citation type="journal article" date="2021" name="Proc. Natl. Acad. Sci. U.S.A.">
        <title>Three genomes in the algal genus Volvox reveal the fate of a haploid sex-determining region after a transition to homothallism.</title>
        <authorList>
            <person name="Yamamoto K."/>
            <person name="Hamaji T."/>
            <person name="Kawai-Toyooka H."/>
            <person name="Matsuzaki R."/>
            <person name="Takahashi F."/>
            <person name="Nishimura Y."/>
            <person name="Kawachi M."/>
            <person name="Noguchi H."/>
            <person name="Minakuchi Y."/>
            <person name="Umen J.G."/>
            <person name="Toyoda A."/>
            <person name="Nozaki H."/>
        </authorList>
    </citation>
    <scope>NUCLEOTIDE SEQUENCE</scope>
    <source>
        <strain evidence="1">NIES-3785</strain>
    </source>
</reference>
<protein>
    <submittedName>
        <fullName evidence="1">Uncharacterized protein</fullName>
    </submittedName>
</protein>
<organism evidence="1 2">
    <name type="scientific">Volvox reticuliferus</name>
    <dbReference type="NCBI Taxonomy" id="1737510"/>
    <lineage>
        <taxon>Eukaryota</taxon>
        <taxon>Viridiplantae</taxon>
        <taxon>Chlorophyta</taxon>
        <taxon>core chlorophytes</taxon>
        <taxon>Chlorophyceae</taxon>
        <taxon>CS clade</taxon>
        <taxon>Chlamydomonadales</taxon>
        <taxon>Volvocaceae</taxon>
        <taxon>Volvox</taxon>
    </lineage>
</organism>
<gene>
    <name evidence="1" type="ORF">Vretimale_727</name>
</gene>
<sequence length="111" mass="12264">MSPSRASYAVAHFGSRSGPMCPPWGHRSREQYQSVRKIERSKQTEDSGHPCTYSCLPGFFCLLVAPAVATMVLGSLENTCRRSCLAKRWDEFNVGRGRCMLSGLGAGQRHV</sequence>
<name>A0A8J4D833_9CHLO</name>
<dbReference type="EMBL" id="BNCQ01000001">
    <property type="protein sequence ID" value="GIL94762.1"/>
    <property type="molecule type" value="Genomic_DNA"/>
</dbReference>